<dbReference type="SUPFAM" id="SSF81301">
    <property type="entry name" value="Nucleotidyltransferase"/>
    <property type="match status" value="1"/>
</dbReference>
<name>A0A1U7J2C1_9CYAN</name>
<evidence type="ECO:0000256" key="8">
    <source>
        <dbReference type="ARBA" id="ARBA00022842"/>
    </source>
</evidence>
<dbReference type="GO" id="GO:0005524">
    <property type="term" value="F:ATP binding"/>
    <property type="evidence" value="ECO:0007669"/>
    <property type="project" value="UniProtKB-KW"/>
</dbReference>
<organism evidence="11 12">
    <name type="scientific">Phormidium tenue NIES-30</name>
    <dbReference type="NCBI Taxonomy" id="549789"/>
    <lineage>
        <taxon>Bacteria</taxon>
        <taxon>Bacillati</taxon>
        <taxon>Cyanobacteriota</taxon>
        <taxon>Cyanophyceae</taxon>
        <taxon>Oscillatoriophycideae</taxon>
        <taxon>Oscillatoriales</taxon>
        <taxon>Oscillatoriaceae</taxon>
        <taxon>Phormidium</taxon>
    </lineage>
</organism>
<evidence type="ECO:0000256" key="3">
    <source>
        <dbReference type="ARBA" id="ARBA00022679"/>
    </source>
</evidence>
<dbReference type="EMBL" id="MRCG01000014">
    <property type="protein sequence ID" value="OKH46153.1"/>
    <property type="molecule type" value="Genomic_DNA"/>
</dbReference>
<keyword evidence="5" id="KW-0479">Metal-binding</keyword>
<keyword evidence="6" id="KW-0547">Nucleotide-binding</keyword>
<dbReference type="OrthoDB" id="561385at2"/>
<evidence type="ECO:0000256" key="2">
    <source>
        <dbReference type="ARBA" id="ARBA00022649"/>
    </source>
</evidence>
<dbReference type="GO" id="GO:0046872">
    <property type="term" value="F:metal ion binding"/>
    <property type="evidence" value="ECO:0007669"/>
    <property type="project" value="UniProtKB-KW"/>
</dbReference>
<feature type="domain" description="Polymerase nucleotidyl transferase" evidence="10">
    <location>
        <begin position="23"/>
        <end position="101"/>
    </location>
</feature>
<keyword evidence="8" id="KW-0460">Magnesium</keyword>
<evidence type="ECO:0000256" key="1">
    <source>
        <dbReference type="ARBA" id="ARBA00001946"/>
    </source>
</evidence>
<evidence type="ECO:0000313" key="11">
    <source>
        <dbReference type="EMBL" id="OKH46153.1"/>
    </source>
</evidence>
<dbReference type="PANTHER" id="PTHR33571:SF12">
    <property type="entry name" value="BSL3053 PROTEIN"/>
    <property type="match status" value="1"/>
</dbReference>
<keyword evidence="2" id="KW-1277">Toxin-antitoxin system</keyword>
<dbReference type="AlphaFoldDB" id="A0A1U7J2C1"/>
<keyword evidence="3" id="KW-0808">Transferase</keyword>
<dbReference type="InterPro" id="IPR052038">
    <property type="entry name" value="Type-VII_TA_antitoxin"/>
</dbReference>
<evidence type="ECO:0000256" key="7">
    <source>
        <dbReference type="ARBA" id="ARBA00022840"/>
    </source>
</evidence>
<evidence type="ECO:0000256" key="9">
    <source>
        <dbReference type="ARBA" id="ARBA00038276"/>
    </source>
</evidence>
<dbReference type="Gene3D" id="3.30.460.10">
    <property type="entry name" value="Beta Polymerase, domain 2"/>
    <property type="match status" value="1"/>
</dbReference>
<dbReference type="CDD" id="cd05403">
    <property type="entry name" value="NT_KNTase_like"/>
    <property type="match status" value="1"/>
</dbReference>
<accession>A0A1U7J2C1</accession>
<dbReference type="InterPro" id="IPR002934">
    <property type="entry name" value="Polymerase_NTP_transf_dom"/>
</dbReference>
<keyword evidence="4" id="KW-0548">Nucleotidyltransferase</keyword>
<comment type="cofactor">
    <cofactor evidence="1">
        <name>Mg(2+)</name>
        <dbReference type="ChEBI" id="CHEBI:18420"/>
    </cofactor>
</comment>
<dbReference type="STRING" id="549789.NIES30_17805"/>
<comment type="similarity">
    <text evidence="9">Belongs to the MntA antitoxin family.</text>
</comment>
<protein>
    <submittedName>
        <fullName evidence="11">DNA polymerase subunit beta</fullName>
    </submittedName>
</protein>
<evidence type="ECO:0000256" key="6">
    <source>
        <dbReference type="ARBA" id="ARBA00022741"/>
    </source>
</evidence>
<evidence type="ECO:0000256" key="4">
    <source>
        <dbReference type="ARBA" id="ARBA00022695"/>
    </source>
</evidence>
<keyword evidence="12" id="KW-1185">Reference proteome</keyword>
<gene>
    <name evidence="11" type="ORF">NIES30_17805</name>
</gene>
<evidence type="ECO:0000256" key="5">
    <source>
        <dbReference type="ARBA" id="ARBA00022723"/>
    </source>
</evidence>
<dbReference type="InterPro" id="IPR043519">
    <property type="entry name" value="NT_sf"/>
</dbReference>
<dbReference type="GO" id="GO:0016779">
    <property type="term" value="F:nucleotidyltransferase activity"/>
    <property type="evidence" value="ECO:0007669"/>
    <property type="project" value="UniProtKB-KW"/>
</dbReference>
<dbReference type="Proteomes" id="UP000185557">
    <property type="component" value="Unassembled WGS sequence"/>
</dbReference>
<comment type="caution">
    <text evidence="11">The sequence shown here is derived from an EMBL/GenBank/DDBJ whole genome shotgun (WGS) entry which is preliminary data.</text>
</comment>
<reference evidence="11 12" key="1">
    <citation type="submission" date="2016-11" db="EMBL/GenBank/DDBJ databases">
        <title>Draft Genome Sequences of Nine Cyanobacterial Strains from Diverse Habitats.</title>
        <authorList>
            <person name="Zhu T."/>
            <person name="Hou S."/>
            <person name="Lu X."/>
            <person name="Hess W.R."/>
        </authorList>
    </citation>
    <scope>NUCLEOTIDE SEQUENCE [LARGE SCALE GENOMIC DNA]</scope>
    <source>
        <strain evidence="11 12">NIES-30</strain>
    </source>
</reference>
<keyword evidence="7" id="KW-0067">ATP-binding</keyword>
<evidence type="ECO:0000259" key="10">
    <source>
        <dbReference type="Pfam" id="PF01909"/>
    </source>
</evidence>
<evidence type="ECO:0000313" key="12">
    <source>
        <dbReference type="Proteomes" id="UP000185557"/>
    </source>
</evidence>
<proteinExistence type="inferred from homology"/>
<dbReference type="Pfam" id="PF01909">
    <property type="entry name" value="NTP_transf_2"/>
    <property type="match status" value="1"/>
</dbReference>
<dbReference type="PANTHER" id="PTHR33571">
    <property type="entry name" value="SSL8005 PROTEIN"/>
    <property type="match status" value="1"/>
</dbReference>
<dbReference type="RefSeq" id="WP_073609785.1">
    <property type="nucleotide sequence ID" value="NZ_MRCG01000014.1"/>
</dbReference>
<sequence>MTTPTSPSLQDLLQAKKDQILAIADRHGAYNIRVFGSIARNEATATSDIDLLVDYDPARRSPWFPIGLVQELEALLEHKVDVATPAMLKERIRDRVMQEAIPL</sequence>